<dbReference type="Proteomes" id="UP000223968">
    <property type="component" value="Unassembled WGS sequence"/>
</dbReference>
<proteinExistence type="predicted"/>
<feature type="region of interest" description="Disordered" evidence="1">
    <location>
        <begin position="1"/>
        <end position="31"/>
    </location>
</feature>
<evidence type="ECO:0000313" key="2">
    <source>
        <dbReference type="EMBL" id="PGH00380.1"/>
    </source>
</evidence>
<sequence length="287" mass="31795">MAPDEPIPPQRGRGRPRNVGSQASSQRETPGVSSYWFWLRELGSEVLRLNLSSVSHPESSQSSRDPVITPLLNSQPAPDTSVLISRLFSMDPSRLQRLVDLAQGSPNVQTPQARKASFGADLEEHVEAIHQQVLSQTPRKLMTPSEPSPVLNFKVMITPCCSNHLQAPFPKPVSSAPVEDDIREEFKHANGGDDEHLIFESPQVCKPSAGVENPTPSFPEPSPEVQEVGSHKYCYWQKGPLPEHPVTPLHHYNFKGNRSLYAAPLYNTTIWPSRAAAAPTLRCIYQT</sequence>
<evidence type="ECO:0000313" key="3">
    <source>
        <dbReference type="Proteomes" id="UP000223968"/>
    </source>
</evidence>
<name>A0A2B7WUY0_9EURO</name>
<gene>
    <name evidence="2" type="ORF">AJ79_08232</name>
</gene>
<accession>A0A2B7WUY0</accession>
<dbReference type="EMBL" id="PDNB01000187">
    <property type="protein sequence ID" value="PGH00380.1"/>
    <property type="molecule type" value="Genomic_DNA"/>
</dbReference>
<reference evidence="2 3" key="1">
    <citation type="submission" date="2017-10" db="EMBL/GenBank/DDBJ databases">
        <title>Comparative genomics in systemic dimorphic fungi from Ajellomycetaceae.</title>
        <authorList>
            <person name="Munoz J.F."/>
            <person name="Mcewen J.G."/>
            <person name="Clay O.K."/>
            <person name="Cuomo C.A."/>
        </authorList>
    </citation>
    <scope>NUCLEOTIDE SEQUENCE [LARGE SCALE GENOMIC DNA]</scope>
    <source>
        <strain evidence="2 3">UAMH5409</strain>
    </source>
</reference>
<protein>
    <submittedName>
        <fullName evidence="2">Uncharacterized protein</fullName>
    </submittedName>
</protein>
<feature type="compositionally biased region" description="Polar residues" evidence="1">
    <location>
        <begin position="19"/>
        <end position="31"/>
    </location>
</feature>
<organism evidence="2 3">
    <name type="scientific">Helicocarpus griseus UAMH5409</name>
    <dbReference type="NCBI Taxonomy" id="1447875"/>
    <lineage>
        <taxon>Eukaryota</taxon>
        <taxon>Fungi</taxon>
        <taxon>Dikarya</taxon>
        <taxon>Ascomycota</taxon>
        <taxon>Pezizomycotina</taxon>
        <taxon>Eurotiomycetes</taxon>
        <taxon>Eurotiomycetidae</taxon>
        <taxon>Onygenales</taxon>
        <taxon>Ajellomycetaceae</taxon>
        <taxon>Helicocarpus</taxon>
    </lineage>
</organism>
<evidence type="ECO:0000256" key="1">
    <source>
        <dbReference type="SAM" id="MobiDB-lite"/>
    </source>
</evidence>
<dbReference type="AlphaFoldDB" id="A0A2B7WUY0"/>
<keyword evidence="3" id="KW-1185">Reference proteome</keyword>
<feature type="region of interest" description="Disordered" evidence="1">
    <location>
        <begin position="55"/>
        <end position="75"/>
    </location>
</feature>
<comment type="caution">
    <text evidence="2">The sequence shown here is derived from an EMBL/GenBank/DDBJ whole genome shotgun (WGS) entry which is preliminary data.</text>
</comment>